<name>A0ABM9ZXY4_9BACT</name>
<dbReference type="Gene3D" id="3.40.50.720">
    <property type="entry name" value="NAD(P)-binding Rossmann-like Domain"/>
    <property type="match status" value="2"/>
</dbReference>
<keyword evidence="2 4" id="KW-0560">Oxidoreductase</keyword>
<comment type="caution">
    <text evidence="7">The sequence shown here is derived from an EMBL/GenBank/DDBJ whole genome shotgun (WGS) entry which is preliminary data.</text>
</comment>
<dbReference type="EC" id="1.1.1.290" evidence="7"/>
<evidence type="ECO:0000256" key="1">
    <source>
        <dbReference type="ARBA" id="ARBA00005854"/>
    </source>
</evidence>
<sequence length="343" mass="37015">MNKVVIVGRVPDAGRKILYERCAGRYDVAEVLSNKELAKHLDGTYYILRGFPMGAAEIEKLGGDARLIHRWGVGFDAVDIEAAGKKGIIVSICAGVNSQPVAELTVMLMLASLRHLPELMSRAKAGRKDKEDIIARSWLISGKRVGLVGLGSIGRRVAAAVGGMGAEVTYYDPFRAAPETEKELGVEFLPLDELLKSSDIVSLHMPLLDSTRHLIDAAALAKMKPSALLVNTARGGIVDTEALLKALAGKCLFGAALDTIENEPLPADHPAFSLDNLIITPHAGGNTEDNNRNMAAYIMDNIDAMESGRGPTPRSVVNRQFLGKQRISDPLWNIRTASDPQIF</sequence>
<evidence type="ECO:0000256" key="4">
    <source>
        <dbReference type="RuleBase" id="RU003719"/>
    </source>
</evidence>
<dbReference type="RefSeq" id="WP_009163850.1">
    <property type="nucleotide sequence ID" value="NZ_ADFP01000023.1"/>
</dbReference>
<accession>A0ABM9ZXY4</accession>
<dbReference type="InterPro" id="IPR029753">
    <property type="entry name" value="D-isomer_DH_CS"/>
</dbReference>
<reference evidence="7 8" key="1">
    <citation type="submission" date="2009-12" db="EMBL/GenBank/DDBJ databases">
        <authorList>
            <person name="Shrivastava S."/>
            <person name="Madupu R."/>
            <person name="Durkin A.S."/>
            <person name="Torralba M."/>
            <person name="Methe B."/>
            <person name="Sutton G.G."/>
            <person name="Strausberg R.L."/>
            <person name="Nelson K.E."/>
        </authorList>
    </citation>
    <scope>NUCLEOTIDE SEQUENCE [LARGE SCALE GENOMIC DNA]</scope>
    <source>
        <strain evidence="7 8">W5455</strain>
    </source>
</reference>
<dbReference type="PROSITE" id="PS00671">
    <property type="entry name" value="D_2_HYDROXYACID_DH_3"/>
    <property type="match status" value="1"/>
</dbReference>
<evidence type="ECO:0000259" key="6">
    <source>
        <dbReference type="Pfam" id="PF02826"/>
    </source>
</evidence>
<dbReference type="Pfam" id="PF00389">
    <property type="entry name" value="2-Hacid_dh"/>
    <property type="match status" value="1"/>
</dbReference>
<dbReference type="PANTHER" id="PTHR42789:SF1">
    <property type="entry name" value="D-ISOMER SPECIFIC 2-HYDROXYACID DEHYDROGENASE FAMILY PROTEIN (AFU_ORTHOLOGUE AFUA_6G10090)"/>
    <property type="match status" value="1"/>
</dbReference>
<evidence type="ECO:0000313" key="8">
    <source>
        <dbReference type="Proteomes" id="UP000006462"/>
    </source>
</evidence>
<evidence type="ECO:0000259" key="5">
    <source>
        <dbReference type="Pfam" id="PF00389"/>
    </source>
</evidence>
<proteinExistence type="inferred from homology"/>
<comment type="similarity">
    <text evidence="1 4">Belongs to the D-isomer specific 2-hydroxyacid dehydrogenase family.</text>
</comment>
<dbReference type="CDD" id="cd12175">
    <property type="entry name" value="2-Hacid_dh_11"/>
    <property type="match status" value="1"/>
</dbReference>
<keyword evidence="8" id="KW-1185">Reference proteome</keyword>
<gene>
    <name evidence="7" type="primary">pdxB</name>
    <name evidence="7" type="ORF">HMPREF7215_1703</name>
</gene>
<feature type="domain" description="D-isomer specific 2-hydroxyacid dehydrogenase NAD-binding" evidence="6">
    <location>
        <begin position="106"/>
        <end position="284"/>
    </location>
</feature>
<dbReference type="InterPro" id="IPR006139">
    <property type="entry name" value="D-isomer_2_OHA_DH_cat_dom"/>
</dbReference>
<dbReference type="InterPro" id="IPR036291">
    <property type="entry name" value="NAD(P)-bd_dom_sf"/>
</dbReference>
<organism evidence="7 8">
    <name type="scientific">Pyramidobacter piscolens W5455</name>
    <dbReference type="NCBI Taxonomy" id="352165"/>
    <lineage>
        <taxon>Bacteria</taxon>
        <taxon>Thermotogati</taxon>
        <taxon>Synergistota</taxon>
        <taxon>Synergistia</taxon>
        <taxon>Synergistales</taxon>
        <taxon>Dethiosulfovibrionaceae</taxon>
        <taxon>Pyramidobacter</taxon>
    </lineage>
</organism>
<dbReference type="PANTHER" id="PTHR42789">
    <property type="entry name" value="D-ISOMER SPECIFIC 2-HYDROXYACID DEHYDROGENASE FAMILY PROTEIN (AFU_ORTHOLOGUE AFUA_6G10090)"/>
    <property type="match status" value="1"/>
</dbReference>
<dbReference type="PROSITE" id="PS00670">
    <property type="entry name" value="D_2_HYDROXYACID_DH_2"/>
    <property type="match status" value="1"/>
</dbReference>
<evidence type="ECO:0000256" key="3">
    <source>
        <dbReference type="ARBA" id="ARBA00023027"/>
    </source>
</evidence>
<dbReference type="EMBL" id="ADFP01000023">
    <property type="protein sequence ID" value="EFB91710.1"/>
    <property type="molecule type" value="Genomic_DNA"/>
</dbReference>
<dbReference type="InterPro" id="IPR006140">
    <property type="entry name" value="D-isomer_DH_NAD-bd"/>
</dbReference>
<evidence type="ECO:0000256" key="2">
    <source>
        <dbReference type="ARBA" id="ARBA00023002"/>
    </source>
</evidence>
<dbReference type="Proteomes" id="UP000006462">
    <property type="component" value="Unassembled WGS sequence"/>
</dbReference>
<keyword evidence="3" id="KW-0520">NAD</keyword>
<feature type="domain" description="D-isomer specific 2-hydroxyacid dehydrogenase catalytic" evidence="5">
    <location>
        <begin position="4"/>
        <end position="318"/>
    </location>
</feature>
<dbReference type="InterPro" id="IPR050857">
    <property type="entry name" value="D-2-hydroxyacid_DH"/>
</dbReference>
<evidence type="ECO:0000313" key="7">
    <source>
        <dbReference type="EMBL" id="EFB91710.1"/>
    </source>
</evidence>
<dbReference type="SUPFAM" id="SSF52283">
    <property type="entry name" value="Formate/glycerate dehydrogenase catalytic domain-like"/>
    <property type="match status" value="1"/>
</dbReference>
<protein>
    <submittedName>
        <fullName evidence="7">4-phosphoerythronate dehydrogenase</fullName>
        <ecNumber evidence="7">1.1.1.290</ecNumber>
    </submittedName>
</protein>
<dbReference type="GO" id="GO:0033711">
    <property type="term" value="F:4-phosphoerythronate dehydrogenase activity"/>
    <property type="evidence" value="ECO:0007669"/>
    <property type="project" value="UniProtKB-EC"/>
</dbReference>
<dbReference type="Pfam" id="PF02826">
    <property type="entry name" value="2-Hacid_dh_C"/>
    <property type="match status" value="1"/>
</dbReference>
<dbReference type="GeneID" id="90987466"/>
<dbReference type="SUPFAM" id="SSF51735">
    <property type="entry name" value="NAD(P)-binding Rossmann-fold domains"/>
    <property type="match status" value="1"/>
</dbReference>